<organism evidence="3 4">
    <name type="scientific">Flavobacterium pokkalii</name>
    <dbReference type="NCBI Taxonomy" id="1940408"/>
    <lineage>
        <taxon>Bacteria</taxon>
        <taxon>Pseudomonadati</taxon>
        <taxon>Bacteroidota</taxon>
        <taxon>Flavobacteriia</taxon>
        <taxon>Flavobacteriales</taxon>
        <taxon>Flavobacteriaceae</taxon>
        <taxon>Flavobacterium</taxon>
    </lineage>
</organism>
<protein>
    <recommendedName>
        <fullName evidence="5">ApeA N-terminal domain-containing protein</fullName>
    </recommendedName>
</protein>
<gene>
    <name evidence="3" type="ORF">B6A10_00725</name>
</gene>
<dbReference type="Proteomes" id="UP000661715">
    <property type="component" value="Unassembled WGS sequence"/>
</dbReference>
<evidence type="ECO:0000313" key="4">
    <source>
        <dbReference type="Proteomes" id="UP000661715"/>
    </source>
</evidence>
<sequence>MNSKFEIKGLWFLPEKKENRIPGTLTFDPINGGNLELIGCLEEEYFFFEQNSSDESQIILGISTESDLITLYDCFCFSRNSKTKINQESGPPSVKYYANFILKGHHFENENSLKFNSIKSSLQNLDEWVNITGFNHSEKYDGIIRLEYQTPQNVEFDLHSGYKGKFTFSTTRPTFNSNKHEYITQITEIQIDSKNEISLEDILKILSRFKNFLVLGIYRSSSPNSIILYNNNIQNDYGKRGKFRKPIELYHTTQNRLNLKEKRHFEMLFNYTQIKDFFPQAIKLWYQKYDNLDAAFNLLFDQFYKGSTFSENTFLNLAQSAETLHSRLYSHTKIPKEEYSKMKKTILETTPTEYHWWIKEQLNFGNNLNLHQRLSELLEKYDHSIIRQSIKDKDKFIKQVKDLRNYYTHYSKSLEKKKITERELMILSEKLKMLLVSGFLFEIGFPKELIESLFKKAKFQLFQLITSE</sequence>
<evidence type="ECO:0000259" key="1">
    <source>
        <dbReference type="Pfam" id="PF18739"/>
    </source>
</evidence>
<dbReference type="InterPro" id="IPR041229">
    <property type="entry name" value="HEPN_Apea"/>
</dbReference>
<keyword evidence="4" id="KW-1185">Reference proteome</keyword>
<evidence type="ECO:0008006" key="5">
    <source>
        <dbReference type="Google" id="ProtNLM"/>
    </source>
</evidence>
<reference evidence="3 4" key="1">
    <citation type="journal article" date="2020" name="Microbiol. Res.">
        <title>Flavobacterium pokkalii sp. nov., a novel plant growth promoting native rhizobacteria isolated from pokkali rice grown in coastal saline affected agricultural regions of southern India, Kerala.</title>
        <authorList>
            <person name="Menon R.R."/>
            <person name="Kumari S."/>
            <person name="Viver T."/>
            <person name="Rameshkumar N."/>
        </authorList>
    </citation>
    <scope>NUCLEOTIDE SEQUENCE [LARGE SCALE GENOMIC DNA]</scope>
    <source>
        <strain evidence="3 4">L1I52</strain>
    </source>
</reference>
<dbReference type="Pfam" id="PF18862">
    <property type="entry name" value="ApeA_NTD1"/>
    <property type="match status" value="1"/>
</dbReference>
<feature type="domain" description="ApeA N-terminal" evidence="2">
    <location>
        <begin position="6"/>
        <end position="285"/>
    </location>
</feature>
<dbReference type="EMBL" id="NASZ01000001">
    <property type="protein sequence ID" value="MBD0723696.1"/>
    <property type="molecule type" value="Genomic_DNA"/>
</dbReference>
<accession>A0ABR7UMP1</accession>
<name>A0ABR7UMP1_9FLAO</name>
<dbReference type="RefSeq" id="WP_188219319.1">
    <property type="nucleotide sequence ID" value="NZ_NASZ01000001.1"/>
</dbReference>
<dbReference type="Pfam" id="PF18739">
    <property type="entry name" value="HEPN_Apea"/>
    <property type="match status" value="1"/>
</dbReference>
<dbReference type="InterPro" id="IPR041223">
    <property type="entry name" value="ApeA_NTD"/>
</dbReference>
<proteinExistence type="predicted"/>
<evidence type="ECO:0000259" key="2">
    <source>
        <dbReference type="Pfam" id="PF18862"/>
    </source>
</evidence>
<evidence type="ECO:0000313" key="3">
    <source>
        <dbReference type="EMBL" id="MBD0723696.1"/>
    </source>
</evidence>
<comment type="caution">
    <text evidence="3">The sequence shown here is derived from an EMBL/GenBank/DDBJ whole genome shotgun (WGS) entry which is preliminary data.</text>
</comment>
<feature type="domain" description="Apea-like HEPN" evidence="1">
    <location>
        <begin position="315"/>
        <end position="448"/>
    </location>
</feature>